<dbReference type="Proteomes" id="UP000265864">
    <property type="component" value="Chromosome"/>
</dbReference>
<name>A0A8D4SP38_9GAMM</name>
<evidence type="ECO:0008006" key="3">
    <source>
        <dbReference type="Google" id="ProtNLM"/>
    </source>
</evidence>
<proteinExistence type="predicted"/>
<dbReference type="EMBL" id="CP032482">
    <property type="protein sequence ID" value="AYD42630.1"/>
    <property type="molecule type" value="Genomic_DNA"/>
</dbReference>
<protein>
    <recommendedName>
        <fullName evidence="3">Polymerase nucleotidyl transferase domain-containing protein</fullName>
    </recommendedName>
</protein>
<dbReference type="InterPro" id="IPR043519">
    <property type="entry name" value="NT_sf"/>
</dbReference>
<evidence type="ECO:0000313" key="1">
    <source>
        <dbReference type="EMBL" id="AYD42630.1"/>
    </source>
</evidence>
<evidence type="ECO:0000313" key="2">
    <source>
        <dbReference type="Proteomes" id="UP000265864"/>
    </source>
</evidence>
<reference evidence="1 2" key="1">
    <citation type="submission" date="2018-09" db="EMBL/GenBank/DDBJ databases">
        <title>Yersinia kristensenii subsp. rochesterensis subsp. nov., Isolated from Human Feces.</title>
        <authorList>
            <person name="Cunningham S.A."/>
            <person name="Jeraldo P."/>
            <person name="Patel R."/>
        </authorList>
    </citation>
    <scope>NUCLEOTIDE SEQUENCE [LARGE SCALE GENOMIC DNA]</scope>
    <source>
        <strain evidence="1 2">ATCC BAA-2637</strain>
    </source>
</reference>
<organism evidence="1 2">
    <name type="scientific">Yersinia rochesterensis</name>
    <dbReference type="NCBI Taxonomy" id="1604335"/>
    <lineage>
        <taxon>Bacteria</taxon>
        <taxon>Pseudomonadati</taxon>
        <taxon>Pseudomonadota</taxon>
        <taxon>Gammaproteobacteria</taxon>
        <taxon>Enterobacterales</taxon>
        <taxon>Yersiniaceae</taxon>
        <taxon>Yersinia</taxon>
    </lineage>
</organism>
<sequence>MKSLVLFGSKARHDSDASSDIDLLGVYDGEKIISINHDSVHLFLYPEKTILDKMMSGDLFALHLKEESIPLDGENLMTEIFSAFKYKESYDYEISKAVFLASEIAMSYHGIKNKKSANKKISWCIRTAIIATSAERREPIFSKRKIANYLEIPGLSAQDIEALINIKNFSKKIPEKYIEKVLLFTVYFGYIKKDFNKLICDPFIKKSMKDVIFGEKSSRY</sequence>
<gene>
    <name evidence="1" type="ORF">DXZ79_02025</name>
</gene>
<dbReference type="AlphaFoldDB" id="A0A8D4SP38"/>
<accession>A0A8D4SP38</accession>
<dbReference type="Gene3D" id="3.30.460.10">
    <property type="entry name" value="Beta Polymerase, domain 2"/>
    <property type="match status" value="1"/>
</dbReference>
<dbReference type="SUPFAM" id="SSF81301">
    <property type="entry name" value="Nucleotidyltransferase"/>
    <property type="match status" value="1"/>
</dbReference>